<feature type="region of interest" description="Disordered" evidence="1">
    <location>
        <begin position="102"/>
        <end position="125"/>
    </location>
</feature>
<feature type="compositionally biased region" description="Polar residues" evidence="1">
    <location>
        <begin position="102"/>
        <end position="114"/>
    </location>
</feature>
<reference evidence="2 3" key="1">
    <citation type="submission" date="2024-04" db="EMBL/GenBank/DDBJ databases">
        <authorList>
            <person name="Fracassetti M."/>
        </authorList>
    </citation>
    <scope>NUCLEOTIDE SEQUENCE [LARGE SCALE GENOMIC DNA]</scope>
</reference>
<dbReference type="EMBL" id="OZ034814">
    <property type="protein sequence ID" value="CAL1358643.1"/>
    <property type="molecule type" value="Genomic_DNA"/>
</dbReference>
<dbReference type="AlphaFoldDB" id="A0AAV2CS53"/>
<name>A0AAV2CS53_9ROSI</name>
<dbReference type="Proteomes" id="UP001497516">
    <property type="component" value="Chromosome 10"/>
</dbReference>
<sequence>MVHDGSVFAPFVLLGQTAEALLKVSAGTLLGAAPDRGGGYPPEIEALVGREYIFVVNLPLAQITDSQDDFSVSGIEQEDASATIQTTKHGPRFQRSVTKTATTGLQTLPNSSSVPLFESPQKRSRHGVEGFVAPVLEDSTDFRAPRPQQPMDMSAIDGPSATTAFNEMLLVAHVPKTPAKAIELPVPADLLAKLQSPISAVLSSPMSGIDVATTPSSHKGKSSASSSSNPATIVQPDKLLTSGSVDTCVVSAGKEQSGLTEKLPTSSGLPKTIPPSMLPTNPLSNPLAKVKVEKLEASMCQKNKKKGF</sequence>
<organism evidence="2 3">
    <name type="scientific">Linum trigynum</name>
    <dbReference type="NCBI Taxonomy" id="586398"/>
    <lineage>
        <taxon>Eukaryota</taxon>
        <taxon>Viridiplantae</taxon>
        <taxon>Streptophyta</taxon>
        <taxon>Embryophyta</taxon>
        <taxon>Tracheophyta</taxon>
        <taxon>Spermatophyta</taxon>
        <taxon>Magnoliopsida</taxon>
        <taxon>eudicotyledons</taxon>
        <taxon>Gunneridae</taxon>
        <taxon>Pentapetalae</taxon>
        <taxon>rosids</taxon>
        <taxon>fabids</taxon>
        <taxon>Malpighiales</taxon>
        <taxon>Linaceae</taxon>
        <taxon>Linum</taxon>
    </lineage>
</organism>
<evidence type="ECO:0000256" key="1">
    <source>
        <dbReference type="SAM" id="MobiDB-lite"/>
    </source>
</evidence>
<feature type="region of interest" description="Disordered" evidence="1">
    <location>
        <begin position="212"/>
        <end position="237"/>
    </location>
</feature>
<evidence type="ECO:0000313" key="3">
    <source>
        <dbReference type="Proteomes" id="UP001497516"/>
    </source>
</evidence>
<evidence type="ECO:0000313" key="2">
    <source>
        <dbReference type="EMBL" id="CAL1358643.1"/>
    </source>
</evidence>
<dbReference type="InterPro" id="IPR012340">
    <property type="entry name" value="NA-bd_OB-fold"/>
</dbReference>
<keyword evidence="3" id="KW-1185">Reference proteome</keyword>
<feature type="compositionally biased region" description="Polar residues" evidence="1">
    <location>
        <begin position="257"/>
        <end position="269"/>
    </location>
</feature>
<protein>
    <submittedName>
        <fullName evidence="2">Uncharacterized protein</fullName>
    </submittedName>
</protein>
<proteinExistence type="predicted"/>
<accession>A0AAV2CS53</accession>
<gene>
    <name evidence="2" type="ORF">LTRI10_LOCUS6182</name>
</gene>
<feature type="region of interest" description="Disordered" evidence="1">
    <location>
        <begin position="253"/>
        <end position="284"/>
    </location>
</feature>
<dbReference type="Gene3D" id="2.40.50.140">
    <property type="entry name" value="Nucleic acid-binding proteins"/>
    <property type="match status" value="1"/>
</dbReference>